<comment type="similarity">
    <text evidence="7">Belongs to the aspartate/glutamate racemases family.</text>
</comment>
<dbReference type="Proteomes" id="UP000249204">
    <property type="component" value="Unassembled WGS sequence"/>
</dbReference>
<dbReference type="GO" id="GO:0008360">
    <property type="term" value="P:regulation of cell shape"/>
    <property type="evidence" value="ECO:0007669"/>
    <property type="project" value="UniProtKB-KW"/>
</dbReference>
<feature type="binding site" evidence="7">
    <location>
        <begin position="92"/>
        <end position="93"/>
    </location>
    <ligand>
        <name>substrate</name>
    </ligand>
</feature>
<evidence type="ECO:0000256" key="7">
    <source>
        <dbReference type="HAMAP-Rule" id="MF_00258"/>
    </source>
</evidence>
<accession>A0A2W6NBR1</accession>
<dbReference type="SUPFAM" id="SSF53681">
    <property type="entry name" value="Aspartate/glutamate racemase"/>
    <property type="match status" value="2"/>
</dbReference>
<evidence type="ECO:0000256" key="5">
    <source>
        <dbReference type="ARBA" id="ARBA00023235"/>
    </source>
</evidence>
<dbReference type="EMBL" id="QKWW01000069">
    <property type="protein sequence ID" value="PZT53447.1"/>
    <property type="molecule type" value="Genomic_DNA"/>
</dbReference>
<keyword evidence="3 7" id="KW-0133">Cell shape</keyword>
<dbReference type="NCBIfam" id="TIGR00067">
    <property type="entry name" value="glut_race"/>
    <property type="match status" value="1"/>
</dbReference>
<organism evidence="8 9">
    <name type="scientific">Paenibacillus silvae</name>
    <dbReference type="NCBI Taxonomy" id="1325358"/>
    <lineage>
        <taxon>Bacteria</taxon>
        <taxon>Bacillati</taxon>
        <taxon>Bacillota</taxon>
        <taxon>Bacilli</taxon>
        <taxon>Bacillales</taxon>
        <taxon>Paenibacillaceae</taxon>
        <taxon>Paenibacillus</taxon>
    </lineage>
</organism>
<dbReference type="GO" id="GO:0008881">
    <property type="term" value="F:glutamate racemase activity"/>
    <property type="evidence" value="ECO:0007669"/>
    <property type="project" value="UniProtKB-UniRule"/>
</dbReference>
<dbReference type="InterPro" id="IPR001920">
    <property type="entry name" value="Asp/Glu_race"/>
</dbReference>
<evidence type="ECO:0000256" key="1">
    <source>
        <dbReference type="ARBA" id="ARBA00001602"/>
    </source>
</evidence>
<feature type="binding site" evidence="7">
    <location>
        <begin position="60"/>
        <end position="61"/>
    </location>
    <ligand>
        <name>substrate</name>
    </ligand>
</feature>
<dbReference type="GO" id="GO:0071555">
    <property type="term" value="P:cell wall organization"/>
    <property type="evidence" value="ECO:0007669"/>
    <property type="project" value="UniProtKB-KW"/>
</dbReference>
<comment type="caution">
    <text evidence="8">The sequence shown here is derived from an EMBL/GenBank/DDBJ whole genome shotgun (WGS) entry which is preliminary data.</text>
</comment>
<feature type="binding site" evidence="7">
    <location>
        <begin position="28"/>
        <end position="29"/>
    </location>
    <ligand>
        <name>substrate</name>
    </ligand>
</feature>
<evidence type="ECO:0000256" key="3">
    <source>
        <dbReference type="ARBA" id="ARBA00022960"/>
    </source>
</evidence>
<dbReference type="InterPro" id="IPR018187">
    <property type="entry name" value="Asp/Glu_racemase_AS_1"/>
</dbReference>
<keyword evidence="4 7" id="KW-0573">Peptidoglycan synthesis</keyword>
<keyword evidence="6 7" id="KW-0961">Cell wall biogenesis/degradation</keyword>
<evidence type="ECO:0000313" key="9">
    <source>
        <dbReference type="Proteomes" id="UP000249204"/>
    </source>
</evidence>
<comment type="catalytic activity">
    <reaction evidence="1 7">
        <text>L-glutamate = D-glutamate</text>
        <dbReference type="Rhea" id="RHEA:12813"/>
        <dbReference type="ChEBI" id="CHEBI:29985"/>
        <dbReference type="ChEBI" id="CHEBI:29986"/>
        <dbReference type="EC" id="5.1.1.3"/>
    </reaction>
</comment>
<reference evidence="8 9" key="1">
    <citation type="submission" date="2018-06" db="EMBL/GenBank/DDBJ databases">
        <title>Isolation of heavy metals resistant Paenibacillus silvae NC2 from Gold-Copper mine in ZiJin, China.</title>
        <authorList>
            <person name="Xu J."/>
            <person name="Mazhar H.S."/>
            <person name="Rensing C."/>
        </authorList>
    </citation>
    <scope>NUCLEOTIDE SEQUENCE [LARGE SCALE GENOMIC DNA]</scope>
    <source>
        <strain evidence="8 9">NC2</strain>
    </source>
</reference>
<proteinExistence type="inferred from homology"/>
<dbReference type="GO" id="GO:0009252">
    <property type="term" value="P:peptidoglycan biosynthetic process"/>
    <property type="evidence" value="ECO:0007669"/>
    <property type="project" value="UniProtKB-UniRule"/>
</dbReference>
<dbReference type="HAMAP" id="MF_00258">
    <property type="entry name" value="Glu_racemase"/>
    <property type="match status" value="1"/>
</dbReference>
<comment type="pathway">
    <text evidence="7">Cell wall biogenesis; peptidoglycan biosynthesis.</text>
</comment>
<evidence type="ECO:0000256" key="4">
    <source>
        <dbReference type="ARBA" id="ARBA00022984"/>
    </source>
</evidence>
<name>A0A2W6NBR1_9BACL</name>
<dbReference type="Pfam" id="PF01177">
    <property type="entry name" value="Asp_Glu_race"/>
    <property type="match status" value="1"/>
</dbReference>
<evidence type="ECO:0000256" key="6">
    <source>
        <dbReference type="ARBA" id="ARBA00023316"/>
    </source>
</evidence>
<dbReference type="InterPro" id="IPR004391">
    <property type="entry name" value="Glu_race"/>
</dbReference>
<dbReference type="PANTHER" id="PTHR21198:SF3">
    <property type="entry name" value="GLUTAMATE RACEMASE"/>
    <property type="match status" value="1"/>
</dbReference>
<protein>
    <recommendedName>
        <fullName evidence="2 7">Glutamate racemase</fullName>
        <ecNumber evidence="2 7">5.1.1.3</ecNumber>
    </recommendedName>
</protein>
<dbReference type="PANTHER" id="PTHR21198">
    <property type="entry name" value="GLUTAMATE RACEMASE"/>
    <property type="match status" value="1"/>
</dbReference>
<dbReference type="AlphaFoldDB" id="A0A2W6NBR1"/>
<dbReference type="UniPathway" id="UPA00219"/>
<feature type="active site" description="Proton donor/acceptor" evidence="7">
    <location>
        <position position="91"/>
    </location>
</feature>
<evidence type="ECO:0000313" key="8">
    <source>
        <dbReference type="EMBL" id="PZT53447.1"/>
    </source>
</evidence>
<comment type="function">
    <text evidence="7">Provides the (R)-glutamate required for cell wall biosynthesis.</text>
</comment>
<gene>
    <name evidence="7 8" type="primary">murI</name>
    <name evidence="8" type="ORF">DN757_22380</name>
</gene>
<dbReference type="PROSITE" id="PS00923">
    <property type="entry name" value="ASP_GLU_RACEMASE_1"/>
    <property type="match status" value="1"/>
</dbReference>
<feature type="active site" description="Proton donor/acceptor" evidence="7">
    <location>
        <position position="203"/>
    </location>
</feature>
<evidence type="ECO:0000256" key="2">
    <source>
        <dbReference type="ARBA" id="ARBA00013090"/>
    </source>
</evidence>
<keyword evidence="5 7" id="KW-0413">Isomerase</keyword>
<dbReference type="Gene3D" id="3.40.50.1860">
    <property type="match status" value="2"/>
</dbReference>
<sequence>MSTSLRFPEPKEYVIEVTSLTKKIAFFDSGIGGLTVLHKALQQFPEESYIYYADTLHVPYGTKSADEVRGYILGCIEAIARQNVEAIVIACNTATSLAVSELRSRYDIPIIGMEPAVKPAVEMNRDNGKRVLVFATALTLSQTKYNELVSRVDDEHRVDSLALPELVEWCEQLQFDPVTIAAYFRSKLSRLDMEQYGTVVMGCTHYPFFSSILRGVLPDHVQIVDGSAGTVNHLKQRLALQTLRHDTGGGIGKQEDVTFLSSSGRIEDQRKMRIALQYLKENSL</sequence>
<feature type="binding site" evidence="7">
    <location>
        <begin position="204"/>
        <end position="205"/>
    </location>
    <ligand>
        <name>substrate</name>
    </ligand>
</feature>
<dbReference type="EC" id="5.1.1.3" evidence="2 7"/>
<dbReference type="InterPro" id="IPR015942">
    <property type="entry name" value="Asp/Glu/hydantoin_racemase"/>
</dbReference>